<feature type="compositionally biased region" description="Pro residues" evidence="1">
    <location>
        <begin position="447"/>
        <end position="467"/>
    </location>
</feature>
<organism evidence="2 3">
    <name type="scientific">Pyramidobacter piscolens W5455</name>
    <dbReference type="NCBI Taxonomy" id="352165"/>
    <lineage>
        <taxon>Bacteria</taxon>
        <taxon>Thermotogati</taxon>
        <taxon>Synergistota</taxon>
        <taxon>Synergistia</taxon>
        <taxon>Synergistales</taxon>
        <taxon>Dethiosulfovibrionaceae</taxon>
        <taxon>Pyramidobacter</taxon>
    </lineage>
</organism>
<protein>
    <recommendedName>
        <fullName evidence="4">Late embryogenesis abundant protein</fullName>
    </recommendedName>
</protein>
<sequence length="493" mass="52102">MSVDREDLKKGKTRPHGLRKLAPNDFDEEMSAIKNGLHHVAEKFQKSAPVAEGQPVPVDQLGKRSAAQSFAAIGHLIKSALPDAAERSAQAQAGKKEKIVVDFEGEEASCETMGRDEQNVAPQKISAAANKAKEVLKSGALRLASEKNREMGRIAAGAAAEGFGTAFCGVAEGARALRRSVENRFPKTGRLFKAIGIAAGTSFSAFGKVARATGKGIVSVGRGAAEKLKDLKDSGAFENAKDKLSQSASSAIQGLSRKGKSAGERLGKAASGAATGLKKAARNAGERLGALKEKADARREERRAAREAAGTLGTEEKLKALSEKAADRFKSMRSELSEKTRKIAADAKSTLHRDHSERPGRDEGNAATFRQFADGVAAKAKDAARRACAKAKQFVCAGEGEQSGESAPLGEKLRGWKDKMTLGAKDWAAKAKSRFEALRAPQEEAPGTPPAPETSAVPPQPQQPVPPADDDVNDYAAEETVAADIFRQKDDGK</sequence>
<feature type="region of interest" description="Disordered" evidence="1">
    <location>
        <begin position="1"/>
        <end position="25"/>
    </location>
</feature>
<evidence type="ECO:0000313" key="3">
    <source>
        <dbReference type="Proteomes" id="UP000006462"/>
    </source>
</evidence>
<comment type="caution">
    <text evidence="2">The sequence shown here is derived from an EMBL/GenBank/DDBJ whole genome shotgun (WGS) entry which is preliminary data.</text>
</comment>
<feature type="region of interest" description="Disordered" evidence="1">
    <location>
        <begin position="433"/>
        <end position="475"/>
    </location>
</feature>
<feature type="compositionally biased region" description="Basic and acidic residues" evidence="1">
    <location>
        <begin position="1"/>
        <end position="10"/>
    </location>
</feature>
<keyword evidence="3" id="KW-1185">Reference proteome</keyword>
<feature type="compositionally biased region" description="Basic and acidic residues" evidence="1">
    <location>
        <begin position="314"/>
        <end position="364"/>
    </location>
</feature>
<proteinExistence type="predicted"/>
<name>A0ABM9ZY78_9BACT</name>
<feature type="region of interest" description="Disordered" evidence="1">
    <location>
        <begin position="248"/>
        <end position="368"/>
    </location>
</feature>
<feature type="compositionally biased region" description="Basic and acidic residues" evidence="1">
    <location>
        <begin position="289"/>
        <end position="306"/>
    </location>
</feature>
<evidence type="ECO:0000256" key="1">
    <source>
        <dbReference type="SAM" id="MobiDB-lite"/>
    </source>
</evidence>
<accession>A0ABM9ZY78</accession>
<dbReference type="RefSeq" id="WP_009163687.1">
    <property type="nucleotide sequence ID" value="NZ_ADFP01000013.1"/>
</dbReference>
<feature type="region of interest" description="Disordered" evidence="1">
    <location>
        <begin position="391"/>
        <end position="415"/>
    </location>
</feature>
<dbReference type="EMBL" id="ADFP01000013">
    <property type="protein sequence ID" value="EFB91869.1"/>
    <property type="molecule type" value="Genomic_DNA"/>
</dbReference>
<reference evidence="2 3" key="1">
    <citation type="submission" date="2009-12" db="EMBL/GenBank/DDBJ databases">
        <authorList>
            <person name="Shrivastava S."/>
            <person name="Madupu R."/>
            <person name="Durkin A.S."/>
            <person name="Torralba M."/>
            <person name="Methe B."/>
            <person name="Sutton G.G."/>
            <person name="Strausberg R.L."/>
            <person name="Nelson K.E."/>
        </authorList>
    </citation>
    <scope>NUCLEOTIDE SEQUENCE [LARGE SCALE GENOMIC DNA]</scope>
    <source>
        <strain evidence="2 3">W5455</strain>
    </source>
</reference>
<evidence type="ECO:0008006" key="4">
    <source>
        <dbReference type="Google" id="ProtNLM"/>
    </source>
</evidence>
<evidence type="ECO:0000313" key="2">
    <source>
        <dbReference type="EMBL" id="EFB91869.1"/>
    </source>
</evidence>
<gene>
    <name evidence="2" type="ORF">HMPREF7215_0732</name>
</gene>
<dbReference type="Proteomes" id="UP000006462">
    <property type="component" value="Unassembled WGS sequence"/>
</dbReference>